<dbReference type="InterPro" id="IPR002347">
    <property type="entry name" value="SDR_fam"/>
</dbReference>
<name>A0A9P4G8N1_9PLEO</name>
<dbReference type="InterPro" id="IPR036291">
    <property type="entry name" value="NAD(P)-bd_dom_sf"/>
</dbReference>
<dbReference type="RefSeq" id="XP_040783645.1">
    <property type="nucleotide sequence ID" value="XM_040935294.1"/>
</dbReference>
<accession>A0A9P4G8N1</accession>
<keyword evidence="4" id="KW-1185">Reference proteome</keyword>
<sequence length="344" mass="37747">MPFPGFDIAEYSTPEFTRYAAIHEQTNGAGDARPTALQIVEDNDLEGKLDSKVILITGCSSGIGIETARALKTTGAHIFCTARSLSKGQKALADILEPGKVDLLHLDLNSLASVRQFAAEFLKAGGGKLNILINNAGVMATPEGKTEDGFEMQFGTNHLSHFLLFQLLKPALLSSSTPDFNSRVVSLSSSGHRYFPPKMENITSEYDANRAYAHSKTANIWFANEVDRKYGSQGLHALSLHPGGIWTGLMDYIPPEQLALWKQTPAISKIMKSVEQGAATTVWAAIGKAWEGKGGRYLEDCQVSSPVTEGYQVMDRGYEKWAYDPENEAKLWKMSNEYVGFKEE</sequence>
<dbReference type="OrthoDB" id="191139at2759"/>
<dbReference type="Gene3D" id="3.40.50.720">
    <property type="entry name" value="NAD(P)-binding Rossmann-like Domain"/>
    <property type="match status" value="1"/>
</dbReference>
<comment type="caution">
    <text evidence="3">The sequence shown here is derived from an EMBL/GenBank/DDBJ whole genome shotgun (WGS) entry which is preliminary data.</text>
</comment>
<gene>
    <name evidence="3" type="ORF">K460DRAFT_380812</name>
</gene>
<dbReference type="Proteomes" id="UP000800039">
    <property type="component" value="Unassembled WGS sequence"/>
</dbReference>
<dbReference type="PANTHER" id="PTHR24320:SF272">
    <property type="entry name" value="NAD(P)-BINDING ROSSMANN-FOLD SUPERFAMILY PROTEIN"/>
    <property type="match status" value="1"/>
</dbReference>
<dbReference type="AlphaFoldDB" id="A0A9P4G8N1"/>
<evidence type="ECO:0000313" key="4">
    <source>
        <dbReference type="Proteomes" id="UP000800039"/>
    </source>
</evidence>
<proteinExistence type="inferred from homology"/>
<protein>
    <submittedName>
        <fullName evidence="3">NAD(P)-binding protein</fullName>
    </submittedName>
</protein>
<evidence type="ECO:0000256" key="1">
    <source>
        <dbReference type="ARBA" id="ARBA00006484"/>
    </source>
</evidence>
<dbReference type="GeneID" id="63852545"/>
<keyword evidence="2" id="KW-0560">Oxidoreductase</keyword>
<dbReference type="Pfam" id="PF00106">
    <property type="entry name" value="adh_short"/>
    <property type="match status" value="1"/>
</dbReference>
<dbReference type="EMBL" id="ML976619">
    <property type="protein sequence ID" value="KAF1841082.1"/>
    <property type="molecule type" value="Genomic_DNA"/>
</dbReference>
<reference evidence="3" key="1">
    <citation type="submission" date="2020-01" db="EMBL/GenBank/DDBJ databases">
        <authorList>
            <consortium name="DOE Joint Genome Institute"/>
            <person name="Haridas S."/>
            <person name="Albert R."/>
            <person name="Binder M."/>
            <person name="Bloem J."/>
            <person name="Labutti K."/>
            <person name="Salamov A."/>
            <person name="Andreopoulos B."/>
            <person name="Baker S.E."/>
            <person name="Barry K."/>
            <person name="Bills G."/>
            <person name="Bluhm B.H."/>
            <person name="Cannon C."/>
            <person name="Castanera R."/>
            <person name="Culley D.E."/>
            <person name="Daum C."/>
            <person name="Ezra D."/>
            <person name="Gonzalez J.B."/>
            <person name="Henrissat B."/>
            <person name="Kuo A."/>
            <person name="Liang C."/>
            <person name="Lipzen A."/>
            <person name="Lutzoni F."/>
            <person name="Magnuson J."/>
            <person name="Mondo S."/>
            <person name="Nolan M."/>
            <person name="Ohm R."/>
            <person name="Pangilinan J."/>
            <person name="Park H.-J."/>
            <person name="Ramirez L."/>
            <person name="Alfaro M."/>
            <person name="Sun H."/>
            <person name="Tritt A."/>
            <person name="Yoshinaga Y."/>
            <person name="Zwiers L.-H."/>
            <person name="Turgeon B.G."/>
            <person name="Goodwin S.B."/>
            <person name="Spatafora J.W."/>
            <person name="Crous P.W."/>
            <person name="Grigoriev I.V."/>
        </authorList>
    </citation>
    <scope>NUCLEOTIDE SEQUENCE</scope>
    <source>
        <strain evidence="3">CBS 394.84</strain>
    </source>
</reference>
<dbReference type="SUPFAM" id="SSF51735">
    <property type="entry name" value="NAD(P)-binding Rossmann-fold domains"/>
    <property type="match status" value="1"/>
</dbReference>
<dbReference type="GO" id="GO:0016491">
    <property type="term" value="F:oxidoreductase activity"/>
    <property type="evidence" value="ECO:0007669"/>
    <property type="project" value="UniProtKB-KW"/>
</dbReference>
<organism evidence="3 4">
    <name type="scientific">Cucurbitaria berberidis CBS 394.84</name>
    <dbReference type="NCBI Taxonomy" id="1168544"/>
    <lineage>
        <taxon>Eukaryota</taxon>
        <taxon>Fungi</taxon>
        <taxon>Dikarya</taxon>
        <taxon>Ascomycota</taxon>
        <taxon>Pezizomycotina</taxon>
        <taxon>Dothideomycetes</taxon>
        <taxon>Pleosporomycetidae</taxon>
        <taxon>Pleosporales</taxon>
        <taxon>Pleosporineae</taxon>
        <taxon>Cucurbitariaceae</taxon>
        <taxon>Cucurbitaria</taxon>
    </lineage>
</organism>
<evidence type="ECO:0000313" key="3">
    <source>
        <dbReference type="EMBL" id="KAF1841082.1"/>
    </source>
</evidence>
<comment type="similarity">
    <text evidence="1">Belongs to the short-chain dehydrogenases/reductases (SDR) family.</text>
</comment>
<evidence type="ECO:0000256" key="2">
    <source>
        <dbReference type="ARBA" id="ARBA00023002"/>
    </source>
</evidence>
<dbReference type="PRINTS" id="PR00081">
    <property type="entry name" value="GDHRDH"/>
</dbReference>
<dbReference type="PANTHER" id="PTHR24320">
    <property type="entry name" value="RETINOL DEHYDROGENASE"/>
    <property type="match status" value="1"/>
</dbReference>